<dbReference type="GO" id="GO:0005829">
    <property type="term" value="C:cytosol"/>
    <property type="evidence" value="ECO:0007669"/>
    <property type="project" value="TreeGrafter"/>
</dbReference>
<dbReference type="SUPFAM" id="SSF48613">
    <property type="entry name" value="Heme oxygenase-like"/>
    <property type="match status" value="1"/>
</dbReference>
<dbReference type="AlphaFoldDB" id="I1SKV4"/>
<feature type="domain" description="Thiaminase-2/PQQC" evidence="2">
    <location>
        <begin position="16"/>
        <end position="215"/>
    </location>
</feature>
<gene>
    <name evidence="3" type="primary">xanR1</name>
</gene>
<dbReference type="PANTHER" id="PTHR43198:SF2">
    <property type="entry name" value="SI:CH1073-67J19.1-RELATED"/>
    <property type="match status" value="1"/>
</dbReference>
<organism evidence="3">
    <name type="scientific">Streptomyces flavogriseus</name>
    <dbReference type="NCBI Taxonomy" id="67299"/>
    <lineage>
        <taxon>Bacteria</taxon>
        <taxon>Bacillati</taxon>
        <taxon>Actinomycetota</taxon>
        <taxon>Actinomycetes</taxon>
        <taxon>Kitasatosporales</taxon>
        <taxon>Streptomycetaceae</taxon>
        <taxon>Streptomyces</taxon>
    </lineage>
</organism>
<evidence type="ECO:0000256" key="1">
    <source>
        <dbReference type="ARBA" id="ARBA00004948"/>
    </source>
</evidence>
<dbReference type="EMBL" id="GQ421798">
    <property type="protein sequence ID" value="ADE22286.1"/>
    <property type="molecule type" value="Genomic_DNA"/>
</dbReference>
<dbReference type="Gene3D" id="1.20.910.10">
    <property type="entry name" value="Heme oxygenase-like"/>
    <property type="match status" value="1"/>
</dbReference>
<dbReference type="Pfam" id="PF03070">
    <property type="entry name" value="TENA_THI-4"/>
    <property type="match status" value="1"/>
</dbReference>
<dbReference type="InterPro" id="IPR050967">
    <property type="entry name" value="Thiamine_Salvage_TenA"/>
</dbReference>
<evidence type="ECO:0000313" key="3">
    <source>
        <dbReference type="EMBL" id="ADE22286.1"/>
    </source>
</evidence>
<dbReference type="InterPro" id="IPR016084">
    <property type="entry name" value="Haem_Oase-like_multi-hlx"/>
</dbReference>
<dbReference type="InterPro" id="IPR004305">
    <property type="entry name" value="Thiaminase-2/PQQC"/>
</dbReference>
<evidence type="ECO:0000259" key="2">
    <source>
        <dbReference type="Pfam" id="PF03070"/>
    </source>
</evidence>
<reference evidence="3" key="1">
    <citation type="journal article" date="2012" name="Chem. Biol.">
        <title>Unveiling the post-PKS redox tailoring steps in biosynthesis of the type II polyketide antitumor antibiotic xantholipin.</title>
        <authorList>
            <person name="Zhang W."/>
            <person name="Wang L."/>
            <person name="Kong L."/>
            <person name="Wang T."/>
            <person name="Chu Y."/>
            <person name="Deng Z."/>
            <person name="You D."/>
        </authorList>
    </citation>
    <scope>NUCLEOTIDE SEQUENCE</scope>
    <source>
        <strain evidence="3">SIIA-A02191</strain>
    </source>
</reference>
<sequence>MGRGIMLQEELKELAAPILDKVTAHPFWSGLRDGSLPGESLAHFVHQDTAHLLPAYARALARTAAAARDDAYTALLGRSITGTLEARDKLREAYGNLAPGLGTPQLDPQTPADPATHAHCSFFQAASATSFAAGFGALLPMVWFNFQVSNHLLERHDPGSRYAPWIEIYHPGEGYGYAVKAFMATADRIGEQLTGAERAELVDHFAVSIRYEWAFAEGAWSRPSWPL</sequence>
<name>I1SKV4_9ACTN</name>
<comment type="pathway">
    <text evidence="1">Cofactor biosynthesis; thiamine diphosphate biosynthesis.</text>
</comment>
<proteinExistence type="predicted"/>
<protein>
    <submittedName>
        <fullName evidence="3">Putative transcriptional regulator</fullName>
    </submittedName>
</protein>
<dbReference type="PANTHER" id="PTHR43198">
    <property type="entry name" value="BIFUNCTIONAL TH2 PROTEIN"/>
    <property type="match status" value="1"/>
</dbReference>
<accession>I1SKV4</accession>